<evidence type="ECO:0000256" key="6">
    <source>
        <dbReference type="PROSITE-ProRule" id="PRU00433"/>
    </source>
</evidence>
<proteinExistence type="predicted"/>
<evidence type="ECO:0000313" key="8">
    <source>
        <dbReference type="EMBL" id="MFD0966039.1"/>
    </source>
</evidence>
<comment type="subcellular location">
    <subcellularLocation>
        <location evidence="1">Cell envelope</location>
    </subcellularLocation>
</comment>
<comment type="caution">
    <text evidence="8">The sequence shown here is derived from an EMBL/GenBank/DDBJ whole genome shotgun (WGS) entry which is preliminary data.</text>
</comment>
<dbReference type="EMBL" id="JBHTJN010000009">
    <property type="protein sequence ID" value="MFD0966039.1"/>
    <property type="molecule type" value="Genomic_DNA"/>
</dbReference>
<accession>A0ABW3I7W6</accession>
<evidence type="ECO:0000256" key="2">
    <source>
        <dbReference type="ARBA" id="ARBA00022617"/>
    </source>
</evidence>
<keyword evidence="5 6" id="KW-0408">Iron</keyword>
<protein>
    <submittedName>
        <fullName evidence="8">Cytochrome-c peroxidase</fullName>
    </submittedName>
</protein>
<name>A0ABW3I7W6_9PAST</name>
<dbReference type="Gene3D" id="1.10.760.10">
    <property type="entry name" value="Cytochrome c-like domain"/>
    <property type="match status" value="2"/>
</dbReference>
<reference evidence="9" key="1">
    <citation type="journal article" date="2019" name="Int. J. Syst. Evol. Microbiol.">
        <title>The Global Catalogue of Microorganisms (GCM) 10K type strain sequencing project: providing services to taxonomists for standard genome sequencing and annotation.</title>
        <authorList>
            <consortium name="The Broad Institute Genomics Platform"/>
            <consortium name="The Broad Institute Genome Sequencing Center for Infectious Disease"/>
            <person name="Wu L."/>
            <person name="Ma J."/>
        </authorList>
    </citation>
    <scope>NUCLEOTIDE SEQUENCE [LARGE SCALE GENOMIC DNA]</scope>
    <source>
        <strain evidence="9">CCUG 61707</strain>
    </source>
</reference>
<evidence type="ECO:0000256" key="5">
    <source>
        <dbReference type="ARBA" id="ARBA00023004"/>
    </source>
</evidence>
<dbReference type="Pfam" id="PF03150">
    <property type="entry name" value="CCP_MauG"/>
    <property type="match status" value="1"/>
</dbReference>
<dbReference type="PANTHER" id="PTHR30600:SF7">
    <property type="entry name" value="CYTOCHROME C PEROXIDASE-RELATED"/>
    <property type="match status" value="1"/>
</dbReference>
<dbReference type="RefSeq" id="WP_380819686.1">
    <property type="nucleotide sequence ID" value="NZ_JBHTJN010000009.1"/>
</dbReference>
<sequence length="463" mass="51479">MKKVSVLALIVIIAVGGIVGYVNSFDKEQSEKLLAQANLTGEDQKVAKVLYDNGCQYCHSPNAELPFYASVPVVSNMLENDIEVGNRFFRLDRMISSLKDSTKLSEADLAKLERVVINDEMPIAKFTALHWGSKLDDQEKQTLIDWIHNKRATFLPKDTEGTDVTRFVQPIPDKLDTDPSKVALGRKIYHDGRLSGDGSIQCHTCHQLKKGGVDGLPVSEGIFGQKGGINAPTVYNAAFNSWQFWDGRAKTLADQAGGPPLNPIEMGSKNWEEIIAKFEKDEEFKKEFLSVFPEISDKTLTAAIAEFEKTLITPNSAFDRYLKGDKEALTPAQKRGYEIFQSAKCDTCHTGIAMGGQSFEYMGLYGNYFEDRNKPLAAEDDGRFSHTKDPSDKHKFKVPTLRNVALTAPYMHDATAKDLKEAVRIMAVYQSGKSLSEQEINDVVSFLESLTGELDGKLLTIEK</sequence>
<keyword evidence="3 6" id="KW-0479">Metal-binding</keyword>
<keyword evidence="8" id="KW-0575">Peroxidase</keyword>
<keyword evidence="2 6" id="KW-0349">Heme</keyword>
<feature type="domain" description="Cytochrome c" evidence="7">
    <location>
        <begin position="42"/>
        <end position="151"/>
    </location>
</feature>
<dbReference type="InterPro" id="IPR009056">
    <property type="entry name" value="Cyt_c-like_dom"/>
</dbReference>
<dbReference type="InterPro" id="IPR025992">
    <property type="entry name" value="Haem-bd"/>
</dbReference>
<evidence type="ECO:0000313" key="9">
    <source>
        <dbReference type="Proteomes" id="UP001596996"/>
    </source>
</evidence>
<dbReference type="Proteomes" id="UP001596996">
    <property type="component" value="Unassembled WGS sequence"/>
</dbReference>
<keyword evidence="9" id="KW-1185">Reference proteome</keyword>
<feature type="domain" description="Cytochrome c" evidence="7">
    <location>
        <begin position="180"/>
        <end position="282"/>
    </location>
</feature>
<dbReference type="Pfam" id="PF14376">
    <property type="entry name" value="Haem_bd"/>
    <property type="match status" value="1"/>
</dbReference>
<evidence type="ECO:0000256" key="3">
    <source>
        <dbReference type="ARBA" id="ARBA00022723"/>
    </source>
</evidence>
<feature type="domain" description="Cytochrome c" evidence="7">
    <location>
        <begin position="331"/>
        <end position="451"/>
    </location>
</feature>
<organism evidence="8 9">
    <name type="scientific">Seminibacterium arietis</name>
    <dbReference type="NCBI Taxonomy" id="1173502"/>
    <lineage>
        <taxon>Bacteria</taxon>
        <taxon>Pseudomonadati</taxon>
        <taxon>Pseudomonadota</taxon>
        <taxon>Gammaproteobacteria</taxon>
        <taxon>Pasteurellales</taxon>
        <taxon>Pasteurellaceae</taxon>
        <taxon>Seminibacterium</taxon>
    </lineage>
</organism>
<dbReference type="InterPro" id="IPR051395">
    <property type="entry name" value="Cytochrome_c_Peroxidase/MauG"/>
</dbReference>
<keyword evidence="4" id="KW-0560">Oxidoreductase</keyword>
<evidence type="ECO:0000256" key="4">
    <source>
        <dbReference type="ARBA" id="ARBA00023002"/>
    </source>
</evidence>
<evidence type="ECO:0000256" key="1">
    <source>
        <dbReference type="ARBA" id="ARBA00004196"/>
    </source>
</evidence>
<dbReference type="SUPFAM" id="SSF46626">
    <property type="entry name" value="Cytochrome c"/>
    <property type="match status" value="3"/>
</dbReference>
<dbReference type="PROSITE" id="PS51007">
    <property type="entry name" value="CYTC"/>
    <property type="match status" value="3"/>
</dbReference>
<dbReference type="PANTHER" id="PTHR30600">
    <property type="entry name" value="CYTOCHROME C PEROXIDASE-RELATED"/>
    <property type="match status" value="1"/>
</dbReference>
<gene>
    <name evidence="8" type="ORF">ACFQ02_04125</name>
</gene>
<dbReference type="Pfam" id="PF00034">
    <property type="entry name" value="Cytochrom_C"/>
    <property type="match status" value="1"/>
</dbReference>
<evidence type="ECO:0000259" key="7">
    <source>
        <dbReference type="PROSITE" id="PS51007"/>
    </source>
</evidence>
<dbReference type="GO" id="GO:0004601">
    <property type="term" value="F:peroxidase activity"/>
    <property type="evidence" value="ECO:0007669"/>
    <property type="project" value="UniProtKB-KW"/>
</dbReference>
<dbReference type="InterPro" id="IPR036909">
    <property type="entry name" value="Cyt_c-like_dom_sf"/>
</dbReference>
<dbReference type="SMART" id="SM01235">
    <property type="entry name" value="Haem_bd"/>
    <property type="match status" value="1"/>
</dbReference>
<dbReference type="InterPro" id="IPR004852">
    <property type="entry name" value="Di-haem_cyt_c_peroxidsae"/>
</dbReference>